<evidence type="ECO:0000313" key="1">
    <source>
        <dbReference type="EMBL" id="OLQ08138.1"/>
    </source>
</evidence>
<dbReference type="EMBL" id="LSRX01000124">
    <property type="protein sequence ID" value="OLQ08138.1"/>
    <property type="molecule type" value="Genomic_DNA"/>
</dbReference>
<reference evidence="1 2" key="1">
    <citation type="submission" date="2016-02" db="EMBL/GenBank/DDBJ databases">
        <title>Genome analysis of coral dinoflagellate symbionts highlights evolutionary adaptations to a symbiotic lifestyle.</title>
        <authorList>
            <person name="Aranda M."/>
            <person name="Li Y."/>
            <person name="Liew Y.J."/>
            <person name="Baumgarten S."/>
            <person name="Simakov O."/>
            <person name="Wilson M."/>
            <person name="Piel J."/>
            <person name="Ashoor H."/>
            <person name="Bougouffa S."/>
            <person name="Bajic V.B."/>
            <person name="Ryu T."/>
            <person name="Ravasi T."/>
            <person name="Bayer T."/>
            <person name="Micklem G."/>
            <person name="Kim H."/>
            <person name="Bhak J."/>
            <person name="Lajeunesse T.C."/>
            <person name="Voolstra C.R."/>
        </authorList>
    </citation>
    <scope>NUCLEOTIDE SEQUENCE [LARGE SCALE GENOMIC DNA]</scope>
    <source>
        <strain evidence="1 2">CCMP2467</strain>
    </source>
</reference>
<gene>
    <name evidence="1" type="ORF">AK812_SmicGene8406</name>
</gene>
<name>A0A1Q9EL75_SYMMI</name>
<comment type="caution">
    <text evidence="1">The sequence shown here is derived from an EMBL/GenBank/DDBJ whole genome shotgun (WGS) entry which is preliminary data.</text>
</comment>
<dbReference type="OrthoDB" id="10271418at2759"/>
<organism evidence="1 2">
    <name type="scientific">Symbiodinium microadriaticum</name>
    <name type="common">Dinoflagellate</name>
    <name type="synonym">Zooxanthella microadriatica</name>
    <dbReference type="NCBI Taxonomy" id="2951"/>
    <lineage>
        <taxon>Eukaryota</taxon>
        <taxon>Sar</taxon>
        <taxon>Alveolata</taxon>
        <taxon>Dinophyceae</taxon>
        <taxon>Suessiales</taxon>
        <taxon>Symbiodiniaceae</taxon>
        <taxon>Symbiodinium</taxon>
    </lineage>
</organism>
<sequence length="202" mass="22776">MAIENLRQVRCPAPFVALLSWVWPAQVGWLQIGRSVLPTPARVTTSVPQGCQAAPMALTALLISTAQRVQRCTEGPLQQSIFVDDRELDKFRIVARRMTQKLQSAGFGVSEQAVVLGTNFRSENRVDKLGAEFFYGEPLRLVQRLAKLPVRPSARELLYRTRFVPKMMWGTWYADWDLSDTSKFVIRVRRAAGVVQMGARAL</sequence>
<protein>
    <submittedName>
        <fullName evidence="1">Uncharacterized protein</fullName>
    </submittedName>
</protein>
<accession>A0A1Q9EL75</accession>
<dbReference type="Proteomes" id="UP000186817">
    <property type="component" value="Unassembled WGS sequence"/>
</dbReference>
<keyword evidence="2" id="KW-1185">Reference proteome</keyword>
<dbReference type="AlphaFoldDB" id="A0A1Q9EL75"/>
<evidence type="ECO:0000313" key="2">
    <source>
        <dbReference type="Proteomes" id="UP000186817"/>
    </source>
</evidence>
<proteinExistence type="predicted"/>